<accession>A0A8B8AW93</accession>
<keyword evidence="2" id="KW-1185">Reference proteome</keyword>
<name>A0A8B8AW93_CRAVI</name>
<dbReference type="OrthoDB" id="6138181at2759"/>
<gene>
    <name evidence="3" type="primary">LOC111105087</name>
</gene>
<organism evidence="2 3">
    <name type="scientific">Crassostrea virginica</name>
    <name type="common">Eastern oyster</name>
    <dbReference type="NCBI Taxonomy" id="6565"/>
    <lineage>
        <taxon>Eukaryota</taxon>
        <taxon>Metazoa</taxon>
        <taxon>Spiralia</taxon>
        <taxon>Lophotrochozoa</taxon>
        <taxon>Mollusca</taxon>
        <taxon>Bivalvia</taxon>
        <taxon>Autobranchia</taxon>
        <taxon>Pteriomorphia</taxon>
        <taxon>Ostreida</taxon>
        <taxon>Ostreoidea</taxon>
        <taxon>Ostreidae</taxon>
        <taxon>Crassostrea</taxon>
    </lineage>
</organism>
<feature type="domain" description="LRAT" evidence="1">
    <location>
        <begin position="49"/>
        <end position="163"/>
    </location>
</feature>
<dbReference type="Gene3D" id="3.90.1720.10">
    <property type="entry name" value="endopeptidase domain like (from Nostoc punctiforme)"/>
    <property type="match status" value="1"/>
</dbReference>
<dbReference type="InterPro" id="IPR007053">
    <property type="entry name" value="LRAT_dom"/>
</dbReference>
<dbReference type="GeneID" id="111105087"/>
<evidence type="ECO:0000313" key="3">
    <source>
        <dbReference type="RefSeq" id="XP_022294968.1"/>
    </source>
</evidence>
<dbReference type="Pfam" id="PF04970">
    <property type="entry name" value="LRAT"/>
    <property type="match status" value="1"/>
</dbReference>
<evidence type="ECO:0000259" key="1">
    <source>
        <dbReference type="PROSITE" id="PS51934"/>
    </source>
</evidence>
<dbReference type="RefSeq" id="XP_022294968.1">
    <property type="nucleotide sequence ID" value="XM_022439260.1"/>
</dbReference>
<reference evidence="3" key="1">
    <citation type="submission" date="2025-08" db="UniProtKB">
        <authorList>
            <consortium name="RefSeq"/>
        </authorList>
    </citation>
    <scope>IDENTIFICATION</scope>
    <source>
        <tissue evidence="3">Whole sample</tissue>
    </source>
</reference>
<sequence>MCGELYILKSVINKYKDMSSTEIKIQSYDDLKQYFHPERRSMIHCAVQRENGFLPHYRHHYIVLGHTWSPEDGCQIIHYTSHATHNWKGIVSLEKYSNEKIEDDIKAGLYVYENCKYPQSETEYSVAFTRFEKRNNEKNYSIKFNNCEHLVYYILTGTPVSLQVKNATPFFSCLFGIIDRRRFYYYLYLFGTCLYAKIYRWRLHFSLNMQPETKTIEITNIDYLHKRIVLSTLDLISFRIHRVTVKSNCNVIVTQPFINYLGRRCKPSLLIAEKSLKDPVRTALFEYRLFVMCIPMLVVWGFEFCTTCYSACKSLVALAKRILRYPIHKKLKKIFSIQGVPSGKSFSHRANF</sequence>
<dbReference type="AlphaFoldDB" id="A0A8B8AW93"/>
<evidence type="ECO:0000313" key="2">
    <source>
        <dbReference type="Proteomes" id="UP000694844"/>
    </source>
</evidence>
<dbReference type="Proteomes" id="UP000694844">
    <property type="component" value="Chromosome 7"/>
</dbReference>
<dbReference type="PROSITE" id="PS51934">
    <property type="entry name" value="LRAT"/>
    <property type="match status" value="1"/>
</dbReference>
<proteinExistence type="predicted"/>
<protein>
    <submittedName>
        <fullName evidence="3">Uncharacterized protein LOC111105087</fullName>
    </submittedName>
</protein>
<dbReference type="KEGG" id="cvn:111105087"/>